<dbReference type="RefSeq" id="WP_341598195.1">
    <property type="nucleotide sequence ID" value="NZ_JBAKAZ010000039.1"/>
</dbReference>
<organism evidence="1 2">
    <name type="scientific">Psychromonas aquatilis</name>
    <dbReference type="NCBI Taxonomy" id="2005072"/>
    <lineage>
        <taxon>Bacteria</taxon>
        <taxon>Pseudomonadati</taxon>
        <taxon>Pseudomonadota</taxon>
        <taxon>Gammaproteobacteria</taxon>
        <taxon>Alteromonadales</taxon>
        <taxon>Psychromonadaceae</taxon>
        <taxon>Psychromonas</taxon>
    </lineage>
</organism>
<dbReference type="PANTHER" id="PTHR42941:SF1">
    <property type="entry name" value="SLL1037 PROTEIN"/>
    <property type="match status" value="1"/>
</dbReference>
<dbReference type="NCBIfam" id="TIGR02122">
    <property type="entry name" value="TRAP_TAXI"/>
    <property type="match status" value="1"/>
</dbReference>
<evidence type="ECO:0000313" key="1">
    <source>
        <dbReference type="EMBL" id="MEL0630065.1"/>
    </source>
</evidence>
<proteinExistence type="predicted"/>
<keyword evidence="2" id="KW-1185">Reference proteome</keyword>
<sequence>MLIKLSFSTHLKHFSRALLDRVVLPVKPLSILCLLSLYQANVSAKVEYVAIGTGGLTGVYYPTGGAICYLVNQVNKTDNIRCEIKSTPGSIYNLNALKSKDIDVAVVQSDWQNHAYYGSTIFKEQGPFKKLRSLFSVHSEPFTVLATEDADISFFEDIRGKRVNFGVENSGQRATMDVLLDLYGWDTSDFSEVTELRPNEQAQALCDKKIDVIVYVVGHPNSSIKEATSACNTKLVNVEGEKINKLINTYPYYEPATIPGNIYKDNPEDTSTFGVGATVVTTSDLPDDVAYQMVKAVFENHEKFSKLHPSFKGLTKKSMVTKYLTAPLHPGALKYYKEIGLLE</sequence>
<gene>
    <name evidence="1" type="ORF">V6256_10665</name>
</gene>
<reference evidence="1 2" key="1">
    <citation type="submission" date="2024-02" db="EMBL/GenBank/DDBJ databases">
        <title>Bacteria isolated from the canopy kelp, Nereocystis luetkeana.</title>
        <authorList>
            <person name="Pfister C.A."/>
            <person name="Younker I.T."/>
            <person name="Light S.H."/>
        </authorList>
    </citation>
    <scope>NUCLEOTIDE SEQUENCE [LARGE SCALE GENOMIC DNA]</scope>
    <source>
        <strain evidence="1 2">TI.1.05</strain>
    </source>
</reference>
<dbReference type="EMBL" id="JBAKAZ010000039">
    <property type="protein sequence ID" value="MEL0630065.1"/>
    <property type="molecule type" value="Genomic_DNA"/>
</dbReference>
<accession>A0ABU9GRV9</accession>
<protein>
    <submittedName>
        <fullName evidence="1">TAXI family TRAP transporter solute-binding subunit</fullName>
    </submittedName>
</protein>
<dbReference type="SUPFAM" id="SSF53850">
    <property type="entry name" value="Periplasmic binding protein-like II"/>
    <property type="match status" value="1"/>
</dbReference>
<evidence type="ECO:0000313" key="2">
    <source>
        <dbReference type="Proteomes" id="UP001369082"/>
    </source>
</evidence>
<dbReference type="CDD" id="cd13568">
    <property type="entry name" value="PBP2_TAXI_TRAP_like_3"/>
    <property type="match status" value="1"/>
</dbReference>
<dbReference type="Gene3D" id="3.40.190.10">
    <property type="entry name" value="Periplasmic binding protein-like II"/>
    <property type="match status" value="2"/>
</dbReference>
<comment type="caution">
    <text evidence="1">The sequence shown here is derived from an EMBL/GenBank/DDBJ whole genome shotgun (WGS) entry which is preliminary data.</text>
</comment>
<dbReference type="PANTHER" id="PTHR42941">
    <property type="entry name" value="SLL1037 PROTEIN"/>
    <property type="match status" value="1"/>
</dbReference>
<dbReference type="InterPro" id="IPR011852">
    <property type="entry name" value="TRAP_TAXI"/>
</dbReference>
<dbReference type="Proteomes" id="UP001369082">
    <property type="component" value="Unassembled WGS sequence"/>
</dbReference>
<dbReference type="Pfam" id="PF16868">
    <property type="entry name" value="NMT1_3"/>
    <property type="match status" value="1"/>
</dbReference>
<name>A0ABU9GRV9_9GAMM</name>